<reference evidence="1" key="1">
    <citation type="submission" date="2023-10" db="EMBL/GenBank/DDBJ databases">
        <authorList>
            <person name="Rodriguez Cubillos JULIANA M."/>
            <person name="De Vega J."/>
        </authorList>
    </citation>
    <scope>NUCLEOTIDE SEQUENCE</scope>
</reference>
<evidence type="ECO:0000313" key="2">
    <source>
        <dbReference type="Proteomes" id="UP001177021"/>
    </source>
</evidence>
<sequence>MANESESEVCNNAIPPPKIGKRECEDEDQEEVITKKQKRDDVVVKQENEEEINPDYSEHDNKFEAENESATGCATLESLDDGSADSDSPRSFGEDNPEDLESPEYNEEEIEEKISKTPQERHETPVTLTGKYAESKTIFVRNLSYSVERTDMEDIFKDCGEVVDVRFNIDPEGRFRGFGHVEFGTAEAAQKALKLDNTELLNRHIKVSIAVEKSDYPPYKSNLSSSFHKVGNLQSHTVKGFDASLVENKPKSPATPNETNGASKTIYVRNLSYSVERANMENLFKDCGEIVDVRLHTDREGKFKGYGHVQFATAEAAQKALALNKKVFFNRLMFVGLAQERGKYSPNRSSWSWSSLFHKDEKIQSQTVPVKCFDTSLAEDKLTCAKEEVKDIEMFDAAPAASKPETPSIGKAKNDASKTICVRNLSFDAERAEIENIFKDCGEVVDVRLHVDVEFATAEAAEKALELDNTRLMNRPIKVGTASEEGECFPNRGSSITFQKAESFQPLTVFVIGFDTSVAEEKIKASLYKHFCSCGEITRISIPKFPDSGTVKGFAHLDFKDTVGYNKALKLDQTAIGNHWLAVERAKPRIRRDNYGIGGGRGGYHVGGRDAGDHGGRTGWGRSHGAGRHWTANTEHW</sequence>
<proteinExistence type="predicted"/>
<evidence type="ECO:0000313" key="1">
    <source>
        <dbReference type="EMBL" id="CAJ2657564.1"/>
    </source>
</evidence>
<protein>
    <submittedName>
        <fullName evidence="1">Uncharacterized protein</fullName>
    </submittedName>
</protein>
<comment type="caution">
    <text evidence="1">The sequence shown here is derived from an EMBL/GenBank/DDBJ whole genome shotgun (WGS) entry which is preliminary data.</text>
</comment>
<name>A0ACB0KML0_TRIPR</name>
<organism evidence="1 2">
    <name type="scientific">Trifolium pratense</name>
    <name type="common">Red clover</name>
    <dbReference type="NCBI Taxonomy" id="57577"/>
    <lineage>
        <taxon>Eukaryota</taxon>
        <taxon>Viridiplantae</taxon>
        <taxon>Streptophyta</taxon>
        <taxon>Embryophyta</taxon>
        <taxon>Tracheophyta</taxon>
        <taxon>Spermatophyta</taxon>
        <taxon>Magnoliopsida</taxon>
        <taxon>eudicotyledons</taxon>
        <taxon>Gunneridae</taxon>
        <taxon>Pentapetalae</taxon>
        <taxon>rosids</taxon>
        <taxon>fabids</taxon>
        <taxon>Fabales</taxon>
        <taxon>Fabaceae</taxon>
        <taxon>Papilionoideae</taxon>
        <taxon>50 kb inversion clade</taxon>
        <taxon>NPAAA clade</taxon>
        <taxon>Hologalegina</taxon>
        <taxon>IRL clade</taxon>
        <taxon>Trifolieae</taxon>
        <taxon>Trifolium</taxon>
    </lineage>
</organism>
<gene>
    <name evidence="1" type="ORF">MILVUS5_LOCUS24115</name>
</gene>
<accession>A0ACB0KML0</accession>
<keyword evidence="2" id="KW-1185">Reference proteome</keyword>
<dbReference type="Proteomes" id="UP001177021">
    <property type="component" value="Unassembled WGS sequence"/>
</dbReference>
<dbReference type="EMBL" id="CASHSV030000311">
    <property type="protein sequence ID" value="CAJ2657564.1"/>
    <property type="molecule type" value="Genomic_DNA"/>
</dbReference>